<dbReference type="GO" id="GO:0000287">
    <property type="term" value="F:magnesium ion binding"/>
    <property type="evidence" value="ECO:0007669"/>
    <property type="project" value="UniProtKB-UniRule"/>
</dbReference>
<feature type="binding site" evidence="14">
    <location>
        <position position="449"/>
    </location>
    <ligand>
        <name>2-[(2R,5Z)-2-carboxy-4-methylthiazol-5(2H)-ylidene]ethyl phosphate</name>
        <dbReference type="ChEBI" id="CHEBI:62899"/>
    </ligand>
</feature>
<keyword evidence="5 14" id="KW-0479">Metal-binding</keyword>
<feature type="binding site" evidence="15">
    <location>
        <position position="202"/>
    </location>
    <ligand>
        <name>substrate</name>
    </ligand>
</feature>
<feature type="binding site" evidence="14">
    <location>
        <position position="355"/>
    </location>
    <ligand>
        <name>Mg(2+)</name>
        <dbReference type="ChEBI" id="CHEBI:18420"/>
    </ligand>
</feature>
<keyword evidence="10 14" id="KW-0784">Thiamine biosynthesis</keyword>
<dbReference type="HAMAP" id="MF_00097">
    <property type="entry name" value="TMP_synthase"/>
    <property type="match status" value="1"/>
</dbReference>
<dbReference type="GO" id="GO:0009228">
    <property type="term" value="P:thiamine biosynthetic process"/>
    <property type="evidence" value="ECO:0007669"/>
    <property type="project" value="UniProtKB-KW"/>
</dbReference>
<evidence type="ECO:0000256" key="3">
    <source>
        <dbReference type="ARBA" id="ARBA00005165"/>
    </source>
</evidence>
<dbReference type="GO" id="GO:0005524">
    <property type="term" value="F:ATP binding"/>
    <property type="evidence" value="ECO:0007669"/>
    <property type="project" value="UniProtKB-UniRule"/>
</dbReference>
<evidence type="ECO:0000256" key="15">
    <source>
        <dbReference type="HAMAP-Rule" id="MF_00228"/>
    </source>
</evidence>
<evidence type="ECO:0000256" key="12">
    <source>
        <dbReference type="ARBA" id="ARBA00047851"/>
    </source>
</evidence>
<dbReference type="AlphaFoldDB" id="A0A1M6UGA2"/>
<comment type="similarity">
    <text evidence="14">Belongs to the thiamine-phosphate synthase family.</text>
</comment>
<dbReference type="GO" id="GO:0009229">
    <property type="term" value="P:thiamine diphosphate biosynthetic process"/>
    <property type="evidence" value="ECO:0007669"/>
    <property type="project" value="UniProtKB-UniRule"/>
</dbReference>
<dbReference type="HAMAP" id="MF_00228">
    <property type="entry name" value="Thz_kinase"/>
    <property type="match status" value="1"/>
</dbReference>
<feature type="binding site" evidence="14">
    <location>
        <position position="422"/>
    </location>
    <ligand>
        <name>4-amino-2-methyl-5-(diphosphooxymethyl)pyrimidine</name>
        <dbReference type="ChEBI" id="CHEBI:57841"/>
    </ligand>
</feature>
<dbReference type="InterPro" id="IPR034291">
    <property type="entry name" value="TMP_synthase"/>
</dbReference>
<feature type="binding site" evidence="14">
    <location>
        <begin position="419"/>
        <end position="421"/>
    </location>
    <ligand>
        <name>2-[(2R,5Z)-2-carboxy-4-methylthiazol-5(2H)-ylidene]ethyl phosphate</name>
        <dbReference type="ChEBI" id="CHEBI:62899"/>
    </ligand>
</feature>
<keyword evidence="8 15" id="KW-0067">ATP-binding</keyword>
<dbReference type="GO" id="GO:0004789">
    <property type="term" value="F:thiamine-phosphate diphosphorylase activity"/>
    <property type="evidence" value="ECO:0007669"/>
    <property type="project" value="UniProtKB-UniRule"/>
</dbReference>
<feature type="binding site" evidence="14">
    <location>
        <begin position="322"/>
        <end position="326"/>
    </location>
    <ligand>
        <name>4-amino-2-methyl-5-(diphosphooxymethyl)pyrimidine</name>
        <dbReference type="ChEBI" id="CHEBI:57841"/>
    </ligand>
</feature>
<dbReference type="GO" id="GO:0004417">
    <property type="term" value="F:hydroxyethylthiazole kinase activity"/>
    <property type="evidence" value="ECO:0007669"/>
    <property type="project" value="UniProtKB-UniRule"/>
</dbReference>
<dbReference type="InterPro" id="IPR029056">
    <property type="entry name" value="Ribokinase-like"/>
</dbReference>
<dbReference type="Pfam" id="PF02581">
    <property type="entry name" value="TMP-TENI"/>
    <property type="match status" value="1"/>
</dbReference>
<comment type="pathway">
    <text evidence="3 14">Cofactor biosynthesis; thiamine diphosphate biosynthesis; thiamine phosphate from 4-amino-2-methyl-5-diphosphomethylpyrimidine and 4-methyl-5-(2-phosphoethyl)-thiazole: step 1/1.</text>
</comment>
<comment type="catalytic activity">
    <reaction evidence="13 14">
        <text>2-[(2R,5Z)-2-carboxy-4-methylthiazol-5(2H)-ylidene]ethyl phosphate + 4-amino-2-methyl-5-(diphosphooxymethyl)pyrimidine + 2 H(+) = thiamine phosphate + CO2 + diphosphate</text>
        <dbReference type="Rhea" id="RHEA:47844"/>
        <dbReference type="ChEBI" id="CHEBI:15378"/>
        <dbReference type="ChEBI" id="CHEBI:16526"/>
        <dbReference type="ChEBI" id="CHEBI:33019"/>
        <dbReference type="ChEBI" id="CHEBI:37575"/>
        <dbReference type="ChEBI" id="CHEBI:57841"/>
        <dbReference type="ChEBI" id="CHEBI:62899"/>
        <dbReference type="EC" id="2.5.1.3"/>
    </reaction>
</comment>
<dbReference type="InterPro" id="IPR013785">
    <property type="entry name" value="Aldolase_TIM"/>
</dbReference>
<dbReference type="PANTHER" id="PTHR20857:SF23">
    <property type="entry name" value="THIAMINE BIOSYNTHETIC BIFUNCTIONAL ENZYME"/>
    <property type="match status" value="1"/>
</dbReference>
<keyword evidence="9 14" id="KW-0460">Magnesium</keyword>
<dbReference type="CDD" id="cd01170">
    <property type="entry name" value="THZ_kinase"/>
    <property type="match status" value="1"/>
</dbReference>
<evidence type="ECO:0000256" key="9">
    <source>
        <dbReference type="ARBA" id="ARBA00022842"/>
    </source>
</evidence>
<dbReference type="EC" id="2.7.1.50" evidence="15"/>
<evidence type="ECO:0000256" key="14">
    <source>
        <dbReference type="HAMAP-Rule" id="MF_00097"/>
    </source>
</evidence>
<keyword evidence="7 15" id="KW-0418">Kinase</keyword>
<gene>
    <name evidence="14" type="primary">thiE</name>
    <name evidence="15" type="synonym">thiM</name>
    <name evidence="17" type="ORF">SAMN02745138_02156</name>
</gene>
<dbReference type="NCBIfam" id="NF006830">
    <property type="entry name" value="PRK09355.1"/>
    <property type="match status" value="1"/>
</dbReference>
<feature type="binding site" evidence="15">
    <location>
        <position position="48"/>
    </location>
    <ligand>
        <name>substrate</name>
    </ligand>
</feature>
<evidence type="ECO:0000256" key="1">
    <source>
        <dbReference type="ARBA" id="ARBA00001771"/>
    </source>
</evidence>
<feature type="domain" description="Thiamine phosphate synthase/TenI" evidence="16">
    <location>
        <begin position="292"/>
        <end position="472"/>
    </location>
</feature>
<comment type="cofactor">
    <cofactor evidence="14">
        <name>Mg(2+)</name>
        <dbReference type="ChEBI" id="CHEBI:18420"/>
    </cofactor>
    <text evidence="14">Binds 1 Mg(2+) ion per subunit.</text>
</comment>
<feature type="binding site" evidence="15">
    <location>
        <position position="122"/>
    </location>
    <ligand>
        <name>ATP</name>
        <dbReference type="ChEBI" id="CHEBI:30616"/>
    </ligand>
</feature>
<keyword evidence="18" id="KW-1185">Reference proteome</keyword>
<evidence type="ECO:0000256" key="5">
    <source>
        <dbReference type="ARBA" id="ARBA00022723"/>
    </source>
</evidence>
<feature type="binding site" evidence="14">
    <location>
        <position position="393"/>
    </location>
    <ligand>
        <name>4-amino-2-methyl-5-(diphosphooxymethyl)pyrimidine</name>
        <dbReference type="ChEBI" id="CHEBI:57841"/>
    </ligand>
</feature>
<comment type="similarity">
    <text evidence="15">Belongs to the Thz kinase family.</text>
</comment>
<proteinExistence type="inferred from homology"/>
<evidence type="ECO:0000256" key="2">
    <source>
        <dbReference type="ARBA" id="ARBA00004868"/>
    </source>
</evidence>
<feature type="binding site" evidence="14">
    <location>
        <position position="354"/>
    </location>
    <ligand>
        <name>4-amino-2-methyl-5-(diphosphooxymethyl)pyrimidine</name>
        <dbReference type="ChEBI" id="CHEBI:57841"/>
    </ligand>
</feature>
<feature type="binding site" evidence="14">
    <location>
        <position position="374"/>
    </location>
    <ligand>
        <name>Mg(2+)</name>
        <dbReference type="ChEBI" id="CHEBI:18420"/>
    </ligand>
</feature>
<name>A0A1M6UGA2_9FIRM</name>
<sequence length="495" mass="52491">MKTDILASFPAMMANVREKEPIVQAITNFVTVNDCANIILAAGASPTMAHEVEEVAEVASVVQGLVMNMGTMEDVEAMLVAGKAANEAGVPVVLDPVAVGATRLRREGGKKLLENVKFSVIRGNTSEIKHLAVGTGSTRGVDAAEEDKITEDNYKAFGYMARELARKTGAVIAISGVIDIIASADRVFALRNGDAMMSRITGSGCMLTALLGAFCGGNPDHILEATVCAVSLMGVSGEIAREKTDAQGAGTLTFRTHLVDQISLTDAETLQKRTRLEELELGEKATKESMKVYAITDRAWLNGRTLHDVTEEVLAAGATFLQIREKELDEATFLEEAKDLAQLAKKYHVPFVVNDNIDIALACGADGVHVGQSDIVDKDVRAMIGPDKILGISANTVETAVKAQESGADYIGVGAVFHTDTKKDAQSLTNEELLAICKAVTIPVVAIGGINENNIMQLKGSGIDGVSVISAIFAKEHPGEATKVLLKKVEEMLGE</sequence>
<dbReference type="PANTHER" id="PTHR20857">
    <property type="entry name" value="THIAMINE-PHOSPHATE PYROPHOSPHORYLASE"/>
    <property type="match status" value="1"/>
</dbReference>
<keyword evidence="4 14" id="KW-0808">Transferase</keyword>
<evidence type="ECO:0000256" key="8">
    <source>
        <dbReference type="ARBA" id="ARBA00022840"/>
    </source>
</evidence>
<evidence type="ECO:0000313" key="18">
    <source>
        <dbReference type="Proteomes" id="UP000183975"/>
    </source>
</evidence>
<evidence type="ECO:0000256" key="13">
    <source>
        <dbReference type="ARBA" id="ARBA00047883"/>
    </source>
</evidence>
<evidence type="ECO:0000256" key="4">
    <source>
        <dbReference type="ARBA" id="ARBA00022679"/>
    </source>
</evidence>
<evidence type="ECO:0000256" key="11">
    <source>
        <dbReference type="ARBA" id="ARBA00047334"/>
    </source>
</evidence>
<comment type="catalytic activity">
    <reaction evidence="12 14">
        <text>2-(2-carboxy-4-methylthiazol-5-yl)ethyl phosphate + 4-amino-2-methyl-5-(diphosphooxymethyl)pyrimidine + 2 H(+) = thiamine phosphate + CO2 + diphosphate</text>
        <dbReference type="Rhea" id="RHEA:47848"/>
        <dbReference type="ChEBI" id="CHEBI:15378"/>
        <dbReference type="ChEBI" id="CHEBI:16526"/>
        <dbReference type="ChEBI" id="CHEBI:33019"/>
        <dbReference type="ChEBI" id="CHEBI:37575"/>
        <dbReference type="ChEBI" id="CHEBI:57841"/>
        <dbReference type="ChEBI" id="CHEBI:62890"/>
        <dbReference type="EC" id="2.5.1.3"/>
    </reaction>
</comment>
<dbReference type="PRINTS" id="PR01099">
    <property type="entry name" value="HYETHTZKNASE"/>
</dbReference>
<accession>A0A1M6UGA2</accession>
<feature type="binding site" evidence="15">
    <location>
        <position position="175"/>
    </location>
    <ligand>
        <name>ATP</name>
        <dbReference type="ChEBI" id="CHEBI:30616"/>
    </ligand>
</feature>
<evidence type="ECO:0000313" key="17">
    <source>
        <dbReference type="EMBL" id="SHK68295.1"/>
    </source>
</evidence>
<dbReference type="UniPathway" id="UPA00060">
    <property type="reaction ID" value="UER00139"/>
</dbReference>
<evidence type="ECO:0000259" key="16">
    <source>
        <dbReference type="Pfam" id="PF02581"/>
    </source>
</evidence>
<comment type="catalytic activity">
    <reaction evidence="11 14">
        <text>4-methyl-5-(2-phosphooxyethyl)-thiazole + 4-amino-2-methyl-5-(diphosphooxymethyl)pyrimidine + H(+) = thiamine phosphate + diphosphate</text>
        <dbReference type="Rhea" id="RHEA:22328"/>
        <dbReference type="ChEBI" id="CHEBI:15378"/>
        <dbReference type="ChEBI" id="CHEBI:33019"/>
        <dbReference type="ChEBI" id="CHEBI:37575"/>
        <dbReference type="ChEBI" id="CHEBI:57841"/>
        <dbReference type="ChEBI" id="CHEBI:58296"/>
        <dbReference type="EC" id="2.5.1.3"/>
    </reaction>
</comment>
<comment type="pathway">
    <text evidence="2 15">Cofactor biosynthesis; thiamine diphosphate biosynthesis; 4-methyl-5-(2-phosphoethyl)-thiazole from 5-(2-hydroxyethyl)-4-methylthiazole: step 1/1.</text>
</comment>
<reference evidence="17 18" key="1">
    <citation type="submission" date="2016-11" db="EMBL/GenBank/DDBJ databases">
        <authorList>
            <person name="Jaros S."/>
            <person name="Januszkiewicz K."/>
            <person name="Wedrychowicz H."/>
        </authorList>
    </citation>
    <scope>NUCLEOTIDE SEQUENCE [LARGE SCALE GENOMIC DNA]</scope>
    <source>
        <strain evidence="17 18">DSM 14214</strain>
    </source>
</reference>
<feature type="binding site" evidence="14">
    <location>
        <begin position="469"/>
        <end position="470"/>
    </location>
    <ligand>
        <name>2-[(2R,5Z)-2-carboxy-4-methylthiazol-5(2H)-ylidene]ethyl phosphate</name>
        <dbReference type="ChEBI" id="CHEBI:62899"/>
    </ligand>
</feature>
<organism evidence="17 18">
    <name type="scientific">Anaerotignum lactatifermentans DSM 14214</name>
    <dbReference type="NCBI Taxonomy" id="1121323"/>
    <lineage>
        <taxon>Bacteria</taxon>
        <taxon>Bacillati</taxon>
        <taxon>Bacillota</taxon>
        <taxon>Clostridia</taxon>
        <taxon>Lachnospirales</taxon>
        <taxon>Anaerotignaceae</taxon>
        <taxon>Anaerotignum</taxon>
    </lineage>
</organism>
<dbReference type="FunFam" id="3.20.20.70:FF:000096">
    <property type="entry name" value="Thiamine-phosphate synthase"/>
    <property type="match status" value="1"/>
</dbReference>
<dbReference type="SUPFAM" id="SSF53613">
    <property type="entry name" value="Ribokinase-like"/>
    <property type="match status" value="1"/>
</dbReference>
<comment type="function">
    <text evidence="14">Condenses 4-methyl-5-(beta-hydroxyethyl)thiazole monophosphate (THZ-P) and 2-methyl-4-amino-5-hydroxymethyl pyrimidine pyrophosphate (HMP-PP) to form thiamine monophosphate (TMP).</text>
</comment>
<dbReference type="Gene3D" id="3.40.1190.20">
    <property type="match status" value="1"/>
</dbReference>
<evidence type="ECO:0000256" key="10">
    <source>
        <dbReference type="ARBA" id="ARBA00022977"/>
    </source>
</evidence>
<dbReference type="CDD" id="cd00564">
    <property type="entry name" value="TMP_TenI"/>
    <property type="match status" value="1"/>
</dbReference>
<dbReference type="Pfam" id="PF02110">
    <property type="entry name" value="HK"/>
    <property type="match status" value="1"/>
</dbReference>
<dbReference type="Gene3D" id="3.20.20.70">
    <property type="entry name" value="Aldolase class I"/>
    <property type="match status" value="1"/>
</dbReference>
<dbReference type="InterPro" id="IPR036206">
    <property type="entry name" value="ThiamineP_synth_sf"/>
</dbReference>
<dbReference type="SUPFAM" id="SSF51391">
    <property type="entry name" value="Thiamin phosphate synthase"/>
    <property type="match status" value="1"/>
</dbReference>
<keyword evidence="6 15" id="KW-0547">Nucleotide-binding</keyword>
<dbReference type="Proteomes" id="UP000183975">
    <property type="component" value="Unassembled WGS sequence"/>
</dbReference>
<dbReference type="InterPro" id="IPR022998">
    <property type="entry name" value="ThiamineP_synth_TenI"/>
</dbReference>
<dbReference type="EMBL" id="FRAH01000039">
    <property type="protein sequence ID" value="SHK68295.1"/>
    <property type="molecule type" value="Genomic_DNA"/>
</dbReference>
<comment type="function">
    <text evidence="15">Catalyzes the phosphorylation of the hydroxyl group of 4-methyl-5-beta-hydroxyethylthiazole (THZ).</text>
</comment>
<evidence type="ECO:0000256" key="7">
    <source>
        <dbReference type="ARBA" id="ARBA00022777"/>
    </source>
</evidence>
<dbReference type="InterPro" id="IPR000417">
    <property type="entry name" value="Hyethyz_kinase"/>
</dbReference>
<dbReference type="GO" id="GO:0005737">
    <property type="term" value="C:cytoplasm"/>
    <property type="evidence" value="ECO:0007669"/>
    <property type="project" value="TreeGrafter"/>
</dbReference>
<comment type="catalytic activity">
    <reaction evidence="1 15">
        <text>5-(2-hydroxyethyl)-4-methylthiazole + ATP = 4-methyl-5-(2-phosphooxyethyl)-thiazole + ADP + H(+)</text>
        <dbReference type="Rhea" id="RHEA:24212"/>
        <dbReference type="ChEBI" id="CHEBI:15378"/>
        <dbReference type="ChEBI" id="CHEBI:17957"/>
        <dbReference type="ChEBI" id="CHEBI:30616"/>
        <dbReference type="ChEBI" id="CHEBI:58296"/>
        <dbReference type="ChEBI" id="CHEBI:456216"/>
        <dbReference type="EC" id="2.7.1.50"/>
    </reaction>
</comment>
<dbReference type="NCBIfam" id="TIGR00693">
    <property type="entry name" value="thiE"/>
    <property type="match status" value="1"/>
</dbReference>
<dbReference type="EC" id="2.5.1.3" evidence="14"/>
<evidence type="ECO:0000256" key="6">
    <source>
        <dbReference type="ARBA" id="ARBA00022741"/>
    </source>
</evidence>
<protein>
    <recommendedName>
        <fullName evidence="14 15">Multifunctional fusion protein</fullName>
    </recommendedName>
    <domain>
        <recommendedName>
            <fullName evidence="14">Thiamine-phosphate synthase</fullName>
            <shortName evidence="14">TP synthase</shortName>
            <shortName evidence="14">TPS</shortName>
            <ecNumber evidence="14">2.5.1.3</ecNumber>
        </recommendedName>
        <alternativeName>
            <fullName evidence="14">Thiamine-phosphate pyrophosphorylase</fullName>
            <shortName evidence="14">TMP pyrophosphorylase</shortName>
            <shortName evidence="14">TMP-PPase</shortName>
        </alternativeName>
    </domain>
    <domain>
        <recommendedName>
            <fullName evidence="15">Hydroxyethylthiazole kinase</fullName>
            <ecNumber evidence="15">2.7.1.50</ecNumber>
        </recommendedName>
        <alternativeName>
            <fullName evidence="15">4-methyl-5-beta-hydroxyethylthiazole kinase</fullName>
            <shortName evidence="15">TH kinase</shortName>
            <shortName evidence="15">Thz kinase</shortName>
        </alternativeName>
    </domain>
</protein>